<proteinExistence type="predicted"/>
<protein>
    <submittedName>
        <fullName evidence="2">Uncharacterized protein</fullName>
    </submittedName>
</protein>
<keyword evidence="1" id="KW-0812">Transmembrane</keyword>
<comment type="caution">
    <text evidence="2">The sequence shown here is derived from an EMBL/GenBank/DDBJ whole genome shotgun (WGS) entry which is preliminary data.</text>
</comment>
<evidence type="ECO:0000256" key="1">
    <source>
        <dbReference type="SAM" id="Phobius"/>
    </source>
</evidence>
<keyword evidence="1" id="KW-0472">Membrane</keyword>
<reference evidence="2 3" key="1">
    <citation type="submission" date="2016-10" db="EMBL/GenBank/DDBJ databases">
        <title>Paenibacillus species isolates.</title>
        <authorList>
            <person name="Beno S.M."/>
        </authorList>
    </citation>
    <scope>NUCLEOTIDE SEQUENCE [LARGE SCALE GENOMIC DNA]</scope>
    <source>
        <strain evidence="2 3">FSL H7-0710</strain>
    </source>
</reference>
<dbReference type="RefSeq" id="WP_042123373.1">
    <property type="nucleotide sequence ID" value="NZ_MPTC01000001.1"/>
</dbReference>
<keyword evidence="1" id="KW-1133">Transmembrane helix</keyword>
<accession>A0A1R0Y9N1</accession>
<feature type="transmembrane region" description="Helical" evidence="1">
    <location>
        <begin position="12"/>
        <end position="32"/>
    </location>
</feature>
<evidence type="ECO:0000313" key="3">
    <source>
        <dbReference type="Proteomes" id="UP000187439"/>
    </source>
</evidence>
<dbReference type="EMBL" id="MPTC01000001">
    <property type="protein sequence ID" value="OMD44082.1"/>
    <property type="molecule type" value="Genomic_DNA"/>
</dbReference>
<gene>
    <name evidence="2" type="ORF">BSK52_00615</name>
</gene>
<dbReference type="AlphaFoldDB" id="A0A1R0Y9N1"/>
<feature type="transmembrane region" description="Helical" evidence="1">
    <location>
        <begin position="38"/>
        <end position="56"/>
    </location>
</feature>
<name>A0A1R0Y9N1_9BACL</name>
<sequence length="62" mass="7158">MRRYNFWRPIMLIIVALLTRSLVTNVCILFGLQTDVASSIGTLGMVIAGLVMYNRMNIRRRK</sequence>
<organism evidence="2 3">
    <name type="scientific">Paenibacillus odorifer</name>
    <dbReference type="NCBI Taxonomy" id="189426"/>
    <lineage>
        <taxon>Bacteria</taxon>
        <taxon>Bacillati</taxon>
        <taxon>Bacillota</taxon>
        <taxon>Bacilli</taxon>
        <taxon>Bacillales</taxon>
        <taxon>Paenibacillaceae</taxon>
        <taxon>Paenibacillus</taxon>
    </lineage>
</organism>
<dbReference type="OrthoDB" id="2649733at2"/>
<dbReference type="Proteomes" id="UP000187439">
    <property type="component" value="Unassembled WGS sequence"/>
</dbReference>
<evidence type="ECO:0000313" key="2">
    <source>
        <dbReference type="EMBL" id="OMD44082.1"/>
    </source>
</evidence>